<accession>A0A1I7XV52</accession>
<evidence type="ECO:0000313" key="3">
    <source>
        <dbReference type="WBParaSite" id="Hba_21639"/>
    </source>
</evidence>
<evidence type="ECO:0000256" key="1">
    <source>
        <dbReference type="SAM" id="MobiDB-lite"/>
    </source>
</evidence>
<dbReference type="AlphaFoldDB" id="A0A1I7XV52"/>
<name>A0A1I7XV52_HETBA</name>
<dbReference type="Proteomes" id="UP000095283">
    <property type="component" value="Unplaced"/>
</dbReference>
<protein>
    <submittedName>
        <fullName evidence="3">Uncharacterized protein</fullName>
    </submittedName>
</protein>
<proteinExistence type="predicted"/>
<evidence type="ECO:0000313" key="2">
    <source>
        <dbReference type="Proteomes" id="UP000095283"/>
    </source>
</evidence>
<keyword evidence="2" id="KW-1185">Reference proteome</keyword>
<feature type="region of interest" description="Disordered" evidence="1">
    <location>
        <begin position="1"/>
        <end position="22"/>
    </location>
</feature>
<organism evidence="2 3">
    <name type="scientific">Heterorhabditis bacteriophora</name>
    <name type="common">Entomopathogenic nematode worm</name>
    <dbReference type="NCBI Taxonomy" id="37862"/>
    <lineage>
        <taxon>Eukaryota</taxon>
        <taxon>Metazoa</taxon>
        <taxon>Ecdysozoa</taxon>
        <taxon>Nematoda</taxon>
        <taxon>Chromadorea</taxon>
        <taxon>Rhabditida</taxon>
        <taxon>Rhabditina</taxon>
        <taxon>Rhabditomorpha</taxon>
        <taxon>Strongyloidea</taxon>
        <taxon>Heterorhabditidae</taxon>
        <taxon>Heterorhabditis</taxon>
    </lineage>
</organism>
<dbReference type="WBParaSite" id="Hba_21639">
    <property type="protein sequence ID" value="Hba_21639"/>
    <property type="gene ID" value="Hba_21639"/>
</dbReference>
<reference evidence="3" key="1">
    <citation type="submission" date="2016-11" db="UniProtKB">
        <authorList>
            <consortium name="WormBaseParasite"/>
        </authorList>
    </citation>
    <scope>IDENTIFICATION</scope>
</reference>
<sequence>MDGSGWKTTNKEVGPRSSGIRSNLGEVEFSAEQLRNKYSFVGLDQIGIVDPLKGKGACEK</sequence>